<organism evidence="6 7">
    <name type="scientific">Neoroseomonas eburnea</name>
    <dbReference type="NCBI Taxonomy" id="1346889"/>
    <lineage>
        <taxon>Bacteria</taxon>
        <taxon>Pseudomonadati</taxon>
        <taxon>Pseudomonadota</taxon>
        <taxon>Alphaproteobacteria</taxon>
        <taxon>Acetobacterales</taxon>
        <taxon>Acetobacteraceae</taxon>
        <taxon>Neoroseomonas</taxon>
    </lineage>
</organism>
<feature type="active site" description="Nucleophile" evidence="4">
    <location>
        <position position="52"/>
    </location>
</feature>
<comment type="caution">
    <text evidence="6">The sequence shown here is derived from an EMBL/GenBank/DDBJ whole genome shotgun (WGS) entry which is preliminary data.</text>
</comment>
<gene>
    <name evidence="6" type="ORF">GXW74_18450</name>
</gene>
<proteinExistence type="predicted"/>
<dbReference type="EMBL" id="JAAEDL010000019">
    <property type="protein sequence ID" value="MBR0682479.1"/>
    <property type="molecule type" value="Genomic_DNA"/>
</dbReference>
<feature type="domain" description="PNPLA" evidence="5">
    <location>
        <begin position="19"/>
        <end position="234"/>
    </location>
</feature>
<dbReference type="SUPFAM" id="SSF52151">
    <property type="entry name" value="FabD/lysophospholipase-like"/>
    <property type="match status" value="1"/>
</dbReference>
<feature type="active site" description="Proton acceptor" evidence="4">
    <location>
        <position position="221"/>
    </location>
</feature>
<dbReference type="Pfam" id="PF01734">
    <property type="entry name" value="Patatin"/>
    <property type="match status" value="1"/>
</dbReference>
<evidence type="ECO:0000259" key="5">
    <source>
        <dbReference type="PROSITE" id="PS51635"/>
    </source>
</evidence>
<dbReference type="GO" id="GO:0016042">
    <property type="term" value="P:lipid catabolic process"/>
    <property type="evidence" value="ECO:0007669"/>
    <property type="project" value="UniProtKB-UniRule"/>
</dbReference>
<feature type="short sequence motif" description="DGA/G" evidence="4">
    <location>
        <begin position="221"/>
        <end position="223"/>
    </location>
</feature>
<name>A0A9X9XFJ3_9PROT</name>
<keyword evidence="2 4" id="KW-0442">Lipid degradation</keyword>
<dbReference type="InterPro" id="IPR021095">
    <property type="entry name" value="DUF3734"/>
</dbReference>
<evidence type="ECO:0000256" key="2">
    <source>
        <dbReference type="ARBA" id="ARBA00022963"/>
    </source>
</evidence>
<keyword evidence="7" id="KW-1185">Reference proteome</keyword>
<dbReference type="InterPro" id="IPR016035">
    <property type="entry name" value="Acyl_Trfase/lysoPLipase"/>
</dbReference>
<keyword evidence="3 4" id="KW-0443">Lipid metabolism</keyword>
<evidence type="ECO:0000256" key="1">
    <source>
        <dbReference type="ARBA" id="ARBA00022801"/>
    </source>
</evidence>
<accession>A0A9X9XFJ3</accession>
<reference evidence="6" key="1">
    <citation type="submission" date="2020-01" db="EMBL/GenBank/DDBJ databases">
        <authorList>
            <person name="Rat A."/>
        </authorList>
    </citation>
    <scope>NUCLEOTIDE SEQUENCE</scope>
    <source>
        <strain evidence="6">LMG 31228</strain>
    </source>
</reference>
<dbReference type="PANTHER" id="PTHR14226">
    <property type="entry name" value="NEUROPATHY TARGET ESTERASE/SWISS CHEESE D.MELANOGASTER"/>
    <property type="match status" value="1"/>
</dbReference>
<evidence type="ECO:0000313" key="7">
    <source>
        <dbReference type="Proteomes" id="UP001138709"/>
    </source>
</evidence>
<protein>
    <submittedName>
        <fullName evidence="6">Patatin-like phospholipase family protein</fullName>
    </submittedName>
</protein>
<dbReference type="AlphaFoldDB" id="A0A9X9XFJ3"/>
<dbReference type="Gene3D" id="3.40.1090.10">
    <property type="entry name" value="Cytosolic phospholipase A2 catalytic domain"/>
    <property type="match status" value="2"/>
</dbReference>
<dbReference type="Proteomes" id="UP001138709">
    <property type="component" value="Unassembled WGS sequence"/>
</dbReference>
<evidence type="ECO:0000256" key="3">
    <source>
        <dbReference type="ARBA" id="ARBA00023098"/>
    </source>
</evidence>
<evidence type="ECO:0000313" key="6">
    <source>
        <dbReference type="EMBL" id="MBR0682479.1"/>
    </source>
</evidence>
<dbReference type="RefSeq" id="WP_211848011.1">
    <property type="nucleotide sequence ID" value="NZ_JAAEDL010000019.1"/>
</dbReference>
<reference evidence="6" key="2">
    <citation type="journal article" date="2021" name="Syst. Appl. Microbiol.">
        <title>Roseomonas hellenica sp. nov., isolated from roots of wild-growing Alkanna tinctoria.</title>
        <authorList>
            <person name="Rat A."/>
            <person name="Naranjo H.D."/>
            <person name="Lebbe L."/>
            <person name="Cnockaert M."/>
            <person name="Krigas N."/>
            <person name="Grigoriadou K."/>
            <person name="Maloupa E."/>
            <person name="Willems A."/>
        </authorList>
    </citation>
    <scope>NUCLEOTIDE SEQUENCE</scope>
    <source>
        <strain evidence="6">LMG 31228</strain>
    </source>
</reference>
<dbReference type="InterPro" id="IPR002641">
    <property type="entry name" value="PNPLA_dom"/>
</dbReference>
<dbReference type="Pfam" id="PF12536">
    <property type="entry name" value="DUF3734"/>
    <property type="match status" value="1"/>
</dbReference>
<dbReference type="PROSITE" id="PS51635">
    <property type="entry name" value="PNPLA"/>
    <property type="match status" value="1"/>
</dbReference>
<sequence>MLRKTHRGIGRPPYESVALVLQGGGALGAYQAGVFQALHEAGIEPDWLAGISIGAINAAIIAGNPPEQRVEALSSFWHRVTAPFGGAAGGIWEKTPDFPAHGTDWRRWVNAAHATAALLQGAPGFFSPRMPPPYLQPPGSTEATSYYDTSALKATLEAHIDFARINAGPTRLSLGTVNVRSGNFVYFDSTSDVIRPEHVMASGALPPGFPAVEIDGEHYWDGGLVSNTPLHWVTQALPARDTLTFQVDLWSARGEVPRDLPEVAMRQKEIQYSSRTRMNTDQFEHLQRLRAALRTLLGKVPAELLETEEGRMLSAAATEKVYRIVHLIYRSRHYECDSKDYEFSRRSMREHWQAGHQDAVRTLRDPAALQRPSTARCVETFDVARSRSA</sequence>
<feature type="short sequence motif" description="GXSXG" evidence="4">
    <location>
        <begin position="50"/>
        <end position="54"/>
    </location>
</feature>
<keyword evidence="1 4" id="KW-0378">Hydrolase</keyword>
<dbReference type="PANTHER" id="PTHR14226:SF57">
    <property type="entry name" value="BLR7027 PROTEIN"/>
    <property type="match status" value="1"/>
</dbReference>
<feature type="short sequence motif" description="GXGXXG" evidence="4">
    <location>
        <begin position="23"/>
        <end position="28"/>
    </location>
</feature>
<evidence type="ECO:0000256" key="4">
    <source>
        <dbReference type="PROSITE-ProRule" id="PRU01161"/>
    </source>
</evidence>
<dbReference type="GO" id="GO:0016787">
    <property type="term" value="F:hydrolase activity"/>
    <property type="evidence" value="ECO:0007669"/>
    <property type="project" value="UniProtKB-UniRule"/>
</dbReference>
<dbReference type="InterPro" id="IPR050301">
    <property type="entry name" value="NTE"/>
</dbReference>